<dbReference type="Gene3D" id="3.30.1330.60">
    <property type="entry name" value="OmpA-like domain"/>
    <property type="match status" value="1"/>
</dbReference>
<dbReference type="InterPro" id="IPR006665">
    <property type="entry name" value="OmpA-like"/>
</dbReference>
<feature type="domain" description="OmpA-like" evidence="1">
    <location>
        <begin position="47"/>
        <end position="137"/>
    </location>
</feature>
<accession>A0A1K0J855</accession>
<sequence length="167" mass="17721">MQGQLRMLTTSRAMSFVRSKAGAVFLLGCLAQQAALGCSPVRGLDLTFANESAALDAAGALRLGGWVADLKAAFPNYESFSVLGHVDASERGGKRLAGERAATVRRFLTDRGFRADRVYAEQPGAAYNVPIQGQPTRAVAIDFLPACPHQCCTLPSHSAEDKGLPMP</sequence>
<gene>
    <name evidence="2" type="ORF">CNECB9_1550008</name>
</gene>
<dbReference type="InterPro" id="IPR036737">
    <property type="entry name" value="OmpA-like_sf"/>
</dbReference>
<dbReference type="EMBL" id="FMSH01000063">
    <property type="protein sequence ID" value="SCU74111.1"/>
    <property type="molecule type" value="Genomic_DNA"/>
</dbReference>
<proteinExistence type="predicted"/>
<dbReference type="AlphaFoldDB" id="A0A1K0J855"/>
<dbReference type="SUPFAM" id="SSF103088">
    <property type="entry name" value="OmpA-like"/>
    <property type="match status" value="1"/>
</dbReference>
<reference evidence="2" key="1">
    <citation type="submission" date="2016-09" db="EMBL/GenBank/DDBJ databases">
        <authorList>
            <person name="Capua I."/>
            <person name="De Benedictis P."/>
            <person name="Joannis T."/>
            <person name="Lombin L.H."/>
            <person name="Cattoli G."/>
        </authorList>
    </citation>
    <scope>NUCLEOTIDE SEQUENCE</scope>
    <source>
        <strain evidence="2">B9</strain>
    </source>
</reference>
<evidence type="ECO:0000259" key="1">
    <source>
        <dbReference type="Pfam" id="PF00691"/>
    </source>
</evidence>
<dbReference type="Pfam" id="PF00691">
    <property type="entry name" value="OmpA"/>
    <property type="match status" value="1"/>
</dbReference>
<name>A0A1K0J855_CUPNE</name>
<organism evidence="2">
    <name type="scientific">Cupriavidus necator</name>
    <name type="common">Alcaligenes eutrophus</name>
    <name type="synonym">Ralstonia eutropha</name>
    <dbReference type="NCBI Taxonomy" id="106590"/>
    <lineage>
        <taxon>Bacteria</taxon>
        <taxon>Pseudomonadati</taxon>
        <taxon>Pseudomonadota</taxon>
        <taxon>Betaproteobacteria</taxon>
        <taxon>Burkholderiales</taxon>
        <taxon>Burkholderiaceae</taxon>
        <taxon>Cupriavidus</taxon>
    </lineage>
</organism>
<evidence type="ECO:0000313" key="2">
    <source>
        <dbReference type="EMBL" id="SCU74111.1"/>
    </source>
</evidence>
<protein>
    <recommendedName>
        <fullName evidence="1">OmpA-like domain-containing protein</fullName>
    </recommendedName>
</protein>